<feature type="region of interest" description="Disordered" evidence="1">
    <location>
        <begin position="81"/>
        <end position="125"/>
    </location>
</feature>
<dbReference type="InParanoid" id="A0A7R8Z0C6"/>
<dbReference type="AlphaFoldDB" id="A0A7R8Z0C6"/>
<feature type="region of interest" description="Disordered" evidence="1">
    <location>
        <begin position="517"/>
        <end position="541"/>
    </location>
</feature>
<keyword evidence="2" id="KW-0732">Signal</keyword>
<dbReference type="OrthoDB" id="6507260at2759"/>
<sequence length="607" mass="68195">MAKTVLIVAALTLTLMTLHHPTTSNPIPRRDLIDGSEFLSLFINSASKGSSTRNYKDIDSNENVNAKFDEILSDTTQKFEIDESNHHPGKPGDNNEFPKLDEERSTTNKVITKTTKNHSHGDSERKQIVQYVTSGSKVVFLEDLTPFDSIQKDQNSNDVSTETQSSEQTTKIYNTTEKSDQDASESELDVTEIDTTVLLDNEGHFDDVEAERGDFVSRSHKAELSVDISDPVTHGISDSMNSGSNFHQAHKKPDSRNDQNQKSIVPIQTVIYHDNYHKSMSAQPRSVSYTSISQNIDQPNSWPNSEAYQEAKKNVSEGLQPKNYQEPAKVYSEPAKVYGEPEKVYSEPAKVYSQPAQVYSQPAKFYSEPAKVYSEPAKVYSEPAKVYSEPAKTYWPTPLTTTAPMATTTTPSSMTRRTTPRKVIFNLDRLPYDLLNAPNSDSKLLEPTSSHHRNNGSVRRNSTGRHFEEDDGSYRPEHHGTIMVTQRPKYRPTHYTESTEEIYTPTPEQNYEVEESVSVKTNGRAHGIQPPSPSTVNPKEDSKVGYVFEGRNYRKYRVEEKTADGFIVGEYGVVSHNDGSLRGVRYTADSNINPSLIHDALMKFLSL</sequence>
<reference evidence="3 4" key="1">
    <citation type="submission" date="2020-11" db="EMBL/GenBank/DDBJ databases">
        <authorList>
            <person name="Wallbank WR R."/>
            <person name="Pardo Diaz C."/>
            <person name="Kozak K."/>
            <person name="Martin S."/>
            <person name="Jiggins C."/>
            <person name="Moest M."/>
            <person name="Warren A I."/>
            <person name="Generalovic N T."/>
            <person name="Byers J.R.P. K."/>
            <person name="Montejo-Kovacevich G."/>
            <person name="Yen C E."/>
        </authorList>
    </citation>
    <scope>NUCLEOTIDE SEQUENCE [LARGE SCALE GENOMIC DNA]</scope>
</reference>
<keyword evidence="4" id="KW-1185">Reference proteome</keyword>
<gene>
    <name evidence="3" type="ORF">HERILL_LOCUS13818</name>
</gene>
<feature type="signal peptide" evidence="2">
    <location>
        <begin position="1"/>
        <end position="24"/>
    </location>
</feature>
<name>A0A7R8Z0C6_HERIL</name>
<feature type="compositionally biased region" description="Low complexity" evidence="1">
    <location>
        <begin position="160"/>
        <end position="170"/>
    </location>
</feature>
<feature type="compositionally biased region" description="Basic and acidic residues" evidence="1">
    <location>
        <begin position="465"/>
        <end position="480"/>
    </location>
</feature>
<dbReference type="Proteomes" id="UP000594454">
    <property type="component" value="Chromosome 5"/>
</dbReference>
<protein>
    <submittedName>
        <fullName evidence="3">Uncharacterized protein</fullName>
    </submittedName>
</protein>
<feature type="compositionally biased region" description="Basic and acidic residues" evidence="1">
    <location>
        <begin position="96"/>
        <end position="106"/>
    </location>
</feature>
<proteinExistence type="predicted"/>
<feature type="region of interest" description="Disordered" evidence="1">
    <location>
        <begin position="239"/>
        <end position="261"/>
    </location>
</feature>
<evidence type="ECO:0000313" key="4">
    <source>
        <dbReference type="Proteomes" id="UP000594454"/>
    </source>
</evidence>
<feature type="region of interest" description="Disordered" evidence="1">
    <location>
        <begin position="438"/>
        <end position="483"/>
    </location>
</feature>
<feature type="region of interest" description="Disordered" evidence="1">
    <location>
        <begin position="149"/>
        <end position="188"/>
    </location>
</feature>
<evidence type="ECO:0000256" key="2">
    <source>
        <dbReference type="SAM" id="SignalP"/>
    </source>
</evidence>
<evidence type="ECO:0000313" key="3">
    <source>
        <dbReference type="EMBL" id="CAD7091401.1"/>
    </source>
</evidence>
<accession>A0A7R8Z0C6</accession>
<feature type="chain" id="PRO_5031320997" evidence="2">
    <location>
        <begin position="25"/>
        <end position="607"/>
    </location>
</feature>
<evidence type="ECO:0000256" key="1">
    <source>
        <dbReference type="SAM" id="MobiDB-lite"/>
    </source>
</evidence>
<dbReference type="Gene3D" id="6.10.250.1010">
    <property type="match status" value="1"/>
</dbReference>
<organism evidence="3 4">
    <name type="scientific">Hermetia illucens</name>
    <name type="common">Black soldier fly</name>
    <dbReference type="NCBI Taxonomy" id="343691"/>
    <lineage>
        <taxon>Eukaryota</taxon>
        <taxon>Metazoa</taxon>
        <taxon>Ecdysozoa</taxon>
        <taxon>Arthropoda</taxon>
        <taxon>Hexapoda</taxon>
        <taxon>Insecta</taxon>
        <taxon>Pterygota</taxon>
        <taxon>Neoptera</taxon>
        <taxon>Endopterygota</taxon>
        <taxon>Diptera</taxon>
        <taxon>Brachycera</taxon>
        <taxon>Stratiomyomorpha</taxon>
        <taxon>Stratiomyidae</taxon>
        <taxon>Hermetiinae</taxon>
        <taxon>Hermetia</taxon>
    </lineage>
</organism>
<dbReference type="EMBL" id="LR899013">
    <property type="protein sequence ID" value="CAD7091401.1"/>
    <property type="molecule type" value="Genomic_DNA"/>
</dbReference>